<dbReference type="EMBL" id="KK583631">
    <property type="protein sequence ID" value="KDO17544.1"/>
    <property type="molecule type" value="Genomic_DNA"/>
</dbReference>
<gene>
    <name evidence="1" type="ORF">SPRG_17027</name>
</gene>
<evidence type="ECO:0000313" key="1">
    <source>
        <dbReference type="EMBL" id="KDO17544.1"/>
    </source>
</evidence>
<dbReference type="GeneID" id="24138592"/>
<dbReference type="VEuPathDB" id="FungiDB:SPRG_17027"/>
<protein>
    <submittedName>
        <fullName evidence="1">Uncharacterized protein</fullName>
    </submittedName>
</protein>
<organism evidence="1 2">
    <name type="scientific">Saprolegnia parasitica (strain CBS 223.65)</name>
    <dbReference type="NCBI Taxonomy" id="695850"/>
    <lineage>
        <taxon>Eukaryota</taxon>
        <taxon>Sar</taxon>
        <taxon>Stramenopiles</taxon>
        <taxon>Oomycota</taxon>
        <taxon>Saprolegniomycetes</taxon>
        <taxon>Saprolegniales</taxon>
        <taxon>Saprolegniaceae</taxon>
        <taxon>Saprolegnia</taxon>
    </lineage>
</organism>
<feature type="non-terminal residue" evidence="1">
    <location>
        <position position="111"/>
    </location>
</feature>
<dbReference type="RefSeq" id="XP_012211745.1">
    <property type="nucleotide sequence ID" value="XM_012356355.1"/>
</dbReference>
<dbReference type="Proteomes" id="UP000030745">
    <property type="component" value="Unassembled WGS sequence"/>
</dbReference>
<evidence type="ECO:0000313" key="2">
    <source>
        <dbReference type="Proteomes" id="UP000030745"/>
    </source>
</evidence>
<reference evidence="1 2" key="1">
    <citation type="journal article" date="2013" name="PLoS Genet.">
        <title>Distinctive expansion of potential virulence genes in the genome of the oomycete fish pathogen Saprolegnia parasitica.</title>
        <authorList>
            <person name="Jiang R.H."/>
            <person name="de Bruijn I."/>
            <person name="Haas B.J."/>
            <person name="Belmonte R."/>
            <person name="Lobach L."/>
            <person name="Christie J."/>
            <person name="van den Ackerveken G."/>
            <person name="Bottin A."/>
            <person name="Bulone V."/>
            <person name="Diaz-Moreno S.M."/>
            <person name="Dumas B."/>
            <person name="Fan L."/>
            <person name="Gaulin E."/>
            <person name="Govers F."/>
            <person name="Grenville-Briggs L.J."/>
            <person name="Horner N.R."/>
            <person name="Levin J.Z."/>
            <person name="Mammella M."/>
            <person name="Meijer H.J."/>
            <person name="Morris P."/>
            <person name="Nusbaum C."/>
            <person name="Oome S."/>
            <person name="Phillips A.J."/>
            <person name="van Rooyen D."/>
            <person name="Rzeszutek E."/>
            <person name="Saraiva M."/>
            <person name="Secombes C.J."/>
            <person name="Seidl M.F."/>
            <person name="Snel B."/>
            <person name="Stassen J.H."/>
            <person name="Sykes S."/>
            <person name="Tripathy S."/>
            <person name="van den Berg H."/>
            <person name="Vega-Arreguin J.C."/>
            <person name="Wawra S."/>
            <person name="Young S.K."/>
            <person name="Zeng Q."/>
            <person name="Dieguez-Uribeondo J."/>
            <person name="Russ C."/>
            <person name="Tyler B.M."/>
            <person name="van West P."/>
        </authorList>
    </citation>
    <scope>NUCLEOTIDE SEQUENCE [LARGE SCALE GENOMIC DNA]</scope>
    <source>
        <strain evidence="1 2">CBS 223.65</strain>
    </source>
</reference>
<dbReference type="AlphaFoldDB" id="A0A067BGL8"/>
<dbReference type="KEGG" id="spar:SPRG_17027"/>
<sequence>MSAWEHPAVALEITRRIASLVDVASFLRALPRRALDDALVALLELIALLPTAFHHALWPEVRLLYVPTESYPVLQRALPAFNAIRLTQSCDTCSLRLPSTVSVVVENLSRS</sequence>
<accession>A0A067BGL8</accession>
<proteinExistence type="predicted"/>
<keyword evidence="2" id="KW-1185">Reference proteome</keyword>
<name>A0A067BGL8_SAPPC</name>